<protein>
    <recommendedName>
        <fullName evidence="1">C2 domain-containing protein</fullName>
    </recommendedName>
</protein>
<organism evidence="2">
    <name type="scientific">Arundo donax</name>
    <name type="common">Giant reed</name>
    <name type="synonym">Donax arundinaceus</name>
    <dbReference type="NCBI Taxonomy" id="35708"/>
    <lineage>
        <taxon>Eukaryota</taxon>
        <taxon>Viridiplantae</taxon>
        <taxon>Streptophyta</taxon>
        <taxon>Embryophyta</taxon>
        <taxon>Tracheophyta</taxon>
        <taxon>Spermatophyta</taxon>
        <taxon>Magnoliopsida</taxon>
        <taxon>Liliopsida</taxon>
        <taxon>Poales</taxon>
        <taxon>Poaceae</taxon>
        <taxon>PACMAD clade</taxon>
        <taxon>Arundinoideae</taxon>
        <taxon>Arundineae</taxon>
        <taxon>Arundo</taxon>
    </lineage>
</organism>
<sequence>MTVHAEESDSSRMAVEMTLHCLNLENKDVFSKSDPFLRISKLVETAGPIPICKTEAVTDNLNPVWRPITLTSQQYGSKDNPLLVECLDFDSSGDHELIGAFQTTITQLENIYTSKSGANFYNRRGQKKVERTIVCRQVPGKSPAYFLGLYFKWI</sequence>
<dbReference type="PROSITE" id="PS50004">
    <property type="entry name" value="C2"/>
    <property type="match status" value="1"/>
</dbReference>
<dbReference type="InterPro" id="IPR037768">
    <property type="entry name" value="C2B_Copine"/>
</dbReference>
<dbReference type="PANTHER" id="PTHR10857:SF120">
    <property type="entry name" value="PROTEIN BONZAI 3"/>
    <property type="match status" value="1"/>
</dbReference>
<dbReference type="InterPro" id="IPR035892">
    <property type="entry name" value="C2_domain_sf"/>
</dbReference>
<dbReference type="GO" id="GO:0005544">
    <property type="term" value="F:calcium-dependent phospholipid binding"/>
    <property type="evidence" value="ECO:0007669"/>
    <property type="project" value="InterPro"/>
</dbReference>
<dbReference type="CDD" id="cd04047">
    <property type="entry name" value="C2B_Copine"/>
    <property type="match status" value="1"/>
</dbReference>
<evidence type="ECO:0000313" key="2">
    <source>
        <dbReference type="EMBL" id="JAD79790.1"/>
    </source>
</evidence>
<dbReference type="InterPro" id="IPR045052">
    <property type="entry name" value="Copine"/>
</dbReference>
<dbReference type="EMBL" id="GBRH01218105">
    <property type="protein sequence ID" value="JAD79790.1"/>
    <property type="molecule type" value="Transcribed_RNA"/>
</dbReference>
<feature type="domain" description="C2" evidence="1">
    <location>
        <begin position="1"/>
        <end position="121"/>
    </location>
</feature>
<dbReference type="Pfam" id="PF00168">
    <property type="entry name" value="C2"/>
    <property type="match status" value="1"/>
</dbReference>
<accession>A0A0A9D2B5</accession>
<proteinExistence type="predicted"/>
<dbReference type="GO" id="GO:0005886">
    <property type="term" value="C:plasma membrane"/>
    <property type="evidence" value="ECO:0007669"/>
    <property type="project" value="TreeGrafter"/>
</dbReference>
<dbReference type="FunFam" id="2.60.40.150:FF:000186">
    <property type="entry name" value="Protein BONZAI 3"/>
    <property type="match status" value="1"/>
</dbReference>
<reference evidence="2" key="2">
    <citation type="journal article" date="2015" name="Data Brief">
        <title>Shoot transcriptome of the giant reed, Arundo donax.</title>
        <authorList>
            <person name="Barrero R.A."/>
            <person name="Guerrero F.D."/>
            <person name="Moolhuijzen P."/>
            <person name="Goolsby J.A."/>
            <person name="Tidwell J."/>
            <person name="Bellgard S.E."/>
            <person name="Bellgard M.I."/>
        </authorList>
    </citation>
    <scope>NUCLEOTIDE SEQUENCE</scope>
    <source>
        <tissue evidence="2">Shoot tissue taken approximately 20 cm above the soil surface</tissue>
    </source>
</reference>
<dbReference type="PANTHER" id="PTHR10857">
    <property type="entry name" value="COPINE"/>
    <property type="match status" value="1"/>
</dbReference>
<name>A0A0A9D2B5_ARUDO</name>
<dbReference type="Gene3D" id="2.60.40.150">
    <property type="entry name" value="C2 domain"/>
    <property type="match status" value="1"/>
</dbReference>
<dbReference type="GO" id="GO:0071277">
    <property type="term" value="P:cellular response to calcium ion"/>
    <property type="evidence" value="ECO:0007669"/>
    <property type="project" value="TreeGrafter"/>
</dbReference>
<dbReference type="SUPFAM" id="SSF49562">
    <property type="entry name" value="C2 domain (Calcium/lipid-binding domain, CaLB)"/>
    <property type="match status" value="1"/>
</dbReference>
<dbReference type="SMART" id="SM00239">
    <property type="entry name" value="C2"/>
    <property type="match status" value="1"/>
</dbReference>
<reference evidence="2" key="1">
    <citation type="submission" date="2014-09" db="EMBL/GenBank/DDBJ databases">
        <authorList>
            <person name="Magalhaes I.L.F."/>
            <person name="Oliveira U."/>
            <person name="Santos F.R."/>
            <person name="Vidigal T.H.D.A."/>
            <person name="Brescovit A.D."/>
            <person name="Santos A.J."/>
        </authorList>
    </citation>
    <scope>NUCLEOTIDE SEQUENCE</scope>
    <source>
        <tissue evidence="2">Shoot tissue taken approximately 20 cm above the soil surface</tissue>
    </source>
</reference>
<dbReference type="InterPro" id="IPR000008">
    <property type="entry name" value="C2_dom"/>
</dbReference>
<dbReference type="AlphaFoldDB" id="A0A0A9D2B5"/>
<evidence type="ECO:0000259" key="1">
    <source>
        <dbReference type="PROSITE" id="PS50004"/>
    </source>
</evidence>